<protein>
    <submittedName>
        <fullName evidence="3">Uncharacterized protein</fullName>
    </submittedName>
</protein>
<dbReference type="AlphaFoldDB" id="A0A182IKW7"/>
<accession>A0A182IKW7</accession>
<dbReference type="VEuPathDB" id="VectorBase:AATE001094"/>
<sequence length="265" mass="29298">MYMALTETPVPTATTTTGTGARVPSRPVGIGVGKGGRRNMGMMVMMMLLMLEVLLMVLWLLWRCRIRWLLGAGEELGVLVRQGMLSVVEMLTGPRTTHLHRGRGGNLRRRQYDLVPVRIAHALHVRAVGSIAARSTCATSSAGPVGHRIVRLVRTVRVTNAATERLALAGHRFERVYHAPDPGRHVRDAERTAEKVTLVAQGAQHQVGILRFDTVRTEVAELVGLGHRRTGNVCRLHAFREGQNISVPFFEEDGEVKKLERTQGD</sequence>
<evidence type="ECO:0000313" key="3">
    <source>
        <dbReference type="EnsemblMetazoa" id="AATE001094-PA.1"/>
    </source>
</evidence>
<dbReference type="EnsemblMetazoa" id="AATE001094-RA">
    <property type="protein sequence ID" value="AATE001094-PA.1"/>
    <property type="gene ID" value="AATE001094"/>
</dbReference>
<keyword evidence="2" id="KW-0472">Membrane</keyword>
<keyword evidence="2" id="KW-0812">Transmembrane</keyword>
<evidence type="ECO:0000256" key="2">
    <source>
        <dbReference type="SAM" id="Phobius"/>
    </source>
</evidence>
<feature type="region of interest" description="Disordered" evidence="1">
    <location>
        <begin position="1"/>
        <end position="28"/>
    </location>
</feature>
<evidence type="ECO:0000256" key="1">
    <source>
        <dbReference type="SAM" id="MobiDB-lite"/>
    </source>
</evidence>
<proteinExistence type="predicted"/>
<reference evidence="3" key="1">
    <citation type="submission" date="2022-08" db="UniProtKB">
        <authorList>
            <consortium name="EnsemblMetazoa"/>
        </authorList>
    </citation>
    <scope>IDENTIFICATION</scope>
    <source>
        <strain evidence="3">EBRO</strain>
    </source>
</reference>
<feature type="compositionally biased region" description="Low complexity" evidence="1">
    <location>
        <begin position="1"/>
        <end position="21"/>
    </location>
</feature>
<keyword evidence="2" id="KW-1133">Transmembrane helix</keyword>
<feature type="transmembrane region" description="Helical" evidence="2">
    <location>
        <begin position="42"/>
        <end position="62"/>
    </location>
</feature>
<name>A0A182IKW7_ANOAO</name>
<organism evidence="3">
    <name type="scientific">Anopheles atroparvus</name>
    <name type="common">European mosquito</name>
    <dbReference type="NCBI Taxonomy" id="41427"/>
    <lineage>
        <taxon>Eukaryota</taxon>
        <taxon>Metazoa</taxon>
        <taxon>Ecdysozoa</taxon>
        <taxon>Arthropoda</taxon>
        <taxon>Hexapoda</taxon>
        <taxon>Insecta</taxon>
        <taxon>Pterygota</taxon>
        <taxon>Neoptera</taxon>
        <taxon>Endopterygota</taxon>
        <taxon>Diptera</taxon>
        <taxon>Nematocera</taxon>
        <taxon>Culicoidea</taxon>
        <taxon>Culicidae</taxon>
        <taxon>Anophelinae</taxon>
        <taxon>Anopheles</taxon>
    </lineage>
</organism>